<protein>
    <submittedName>
        <fullName evidence="1">Uncharacterized protein</fullName>
    </submittedName>
</protein>
<reference evidence="1 2" key="2">
    <citation type="journal article" date="2022" name="Mol. Ecol. Resour.">
        <title>The genomes of chicory, endive, great burdock and yacon provide insights into Asteraceae paleo-polyploidization history and plant inulin production.</title>
        <authorList>
            <person name="Fan W."/>
            <person name="Wang S."/>
            <person name="Wang H."/>
            <person name="Wang A."/>
            <person name="Jiang F."/>
            <person name="Liu H."/>
            <person name="Zhao H."/>
            <person name="Xu D."/>
            <person name="Zhang Y."/>
        </authorList>
    </citation>
    <scope>NUCLEOTIDE SEQUENCE [LARGE SCALE GENOMIC DNA]</scope>
    <source>
        <strain evidence="2">cv. Punajuju</strain>
        <tissue evidence="1">Leaves</tissue>
    </source>
</reference>
<comment type="caution">
    <text evidence="1">The sequence shown here is derived from an EMBL/GenBank/DDBJ whole genome shotgun (WGS) entry which is preliminary data.</text>
</comment>
<sequence>MPEGKQATTQLTRHEEKRRAVDSIPIGVECRSAMIGSIIDSWYRSTIEHYRLLLQFGFLLQFDCNLFDCFNSTSGRQTHTDWRLCVDTDEGNWAGWNWRTDGDIMVNVINNHPPILIDPQIIPNSLSSFQRPTFEHQNPCFTSSKAQSSTQSIRTSIRVQSCHGV</sequence>
<accession>A0ACB9D1G3</accession>
<gene>
    <name evidence="1" type="ORF">L2E82_30579</name>
</gene>
<name>A0ACB9D1G3_CICIN</name>
<proteinExistence type="predicted"/>
<reference evidence="2" key="1">
    <citation type="journal article" date="2022" name="Mol. Ecol. Resour.">
        <title>The genomes of chicory, endive, great burdock and yacon provide insights into Asteraceae palaeo-polyploidization history and plant inulin production.</title>
        <authorList>
            <person name="Fan W."/>
            <person name="Wang S."/>
            <person name="Wang H."/>
            <person name="Wang A."/>
            <person name="Jiang F."/>
            <person name="Liu H."/>
            <person name="Zhao H."/>
            <person name="Xu D."/>
            <person name="Zhang Y."/>
        </authorList>
    </citation>
    <scope>NUCLEOTIDE SEQUENCE [LARGE SCALE GENOMIC DNA]</scope>
    <source>
        <strain evidence="2">cv. Punajuju</strain>
    </source>
</reference>
<dbReference type="Proteomes" id="UP001055811">
    <property type="component" value="Linkage Group LG05"/>
</dbReference>
<evidence type="ECO:0000313" key="2">
    <source>
        <dbReference type="Proteomes" id="UP001055811"/>
    </source>
</evidence>
<organism evidence="1 2">
    <name type="scientific">Cichorium intybus</name>
    <name type="common">Chicory</name>
    <dbReference type="NCBI Taxonomy" id="13427"/>
    <lineage>
        <taxon>Eukaryota</taxon>
        <taxon>Viridiplantae</taxon>
        <taxon>Streptophyta</taxon>
        <taxon>Embryophyta</taxon>
        <taxon>Tracheophyta</taxon>
        <taxon>Spermatophyta</taxon>
        <taxon>Magnoliopsida</taxon>
        <taxon>eudicotyledons</taxon>
        <taxon>Gunneridae</taxon>
        <taxon>Pentapetalae</taxon>
        <taxon>asterids</taxon>
        <taxon>campanulids</taxon>
        <taxon>Asterales</taxon>
        <taxon>Asteraceae</taxon>
        <taxon>Cichorioideae</taxon>
        <taxon>Cichorieae</taxon>
        <taxon>Cichoriinae</taxon>
        <taxon>Cichorium</taxon>
    </lineage>
</organism>
<evidence type="ECO:0000313" key="1">
    <source>
        <dbReference type="EMBL" id="KAI3740157.1"/>
    </source>
</evidence>
<dbReference type="EMBL" id="CM042013">
    <property type="protein sequence ID" value="KAI3740157.1"/>
    <property type="molecule type" value="Genomic_DNA"/>
</dbReference>
<keyword evidence="2" id="KW-1185">Reference proteome</keyword>